<dbReference type="EMBL" id="CP039287">
    <property type="protein sequence ID" value="QCB99946.1"/>
    <property type="molecule type" value="Genomic_DNA"/>
</dbReference>
<reference evidence="2 3" key="1">
    <citation type="submission" date="2019-04" db="EMBL/GenBank/DDBJ databases">
        <title>Long-read de novo sequencing of Cupriavidus necator H16.</title>
        <authorList>
            <person name="Little G.T."/>
            <person name="Ehsaan M."/>
            <person name="Arenas-Lopez C."/>
            <person name="Jawed K."/>
            <person name="Winzer K."/>
            <person name="Kovacs K."/>
            <person name="Malys N."/>
            <person name="Minton N.P."/>
        </authorList>
    </citation>
    <scope>NUCLEOTIDE SEQUENCE [LARGE SCALE GENOMIC DNA]</scope>
    <source>
        <strain evidence="2 3">H16</strain>
    </source>
</reference>
<dbReference type="RefSeq" id="WP_041687211.1">
    <property type="nucleotide sequence ID" value="NC_008313.1"/>
</dbReference>
<dbReference type="Proteomes" id="UP000296079">
    <property type="component" value="Chromosome 1"/>
</dbReference>
<feature type="transmembrane region" description="Helical" evidence="1">
    <location>
        <begin position="16"/>
        <end position="38"/>
    </location>
</feature>
<protein>
    <submittedName>
        <fullName evidence="2">Uncharacterized protein</fullName>
    </submittedName>
</protein>
<evidence type="ECO:0000313" key="3">
    <source>
        <dbReference type="Proteomes" id="UP000296079"/>
    </source>
</evidence>
<dbReference type="AlphaFoldDB" id="A0AAE5ZC08"/>
<evidence type="ECO:0000256" key="1">
    <source>
        <dbReference type="SAM" id="Phobius"/>
    </source>
</evidence>
<keyword evidence="1" id="KW-1133">Transmembrane helix</keyword>
<proteinExistence type="predicted"/>
<name>A0AAE5ZC08_CUPNH</name>
<keyword evidence="1" id="KW-0812">Transmembrane</keyword>
<gene>
    <name evidence="2" type="ORF">E6A55_04465</name>
</gene>
<evidence type="ECO:0000313" key="2">
    <source>
        <dbReference type="EMBL" id="QCB99946.1"/>
    </source>
</evidence>
<keyword evidence="1" id="KW-0472">Membrane</keyword>
<organism evidence="2 3">
    <name type="scientific">Cupriavidus necator (strain ATCC 17699 / DSM 428 / KCTC 22496 / NCIMB 10442 / H16 / Stanier 337)</name>
    <name type="common">Ralstonia eutropha</name>
    <dbReference type="NCBI Taxonomy" id="381666"/>
    <lineage>
        <taxon>Bacteria</taxon>
        <taxon>Pseudomonadati</taxon>
        <taxon>Pseudomonadota</taxon>
        <taxon>Betaproteobacteria</taxon>
        <taxon>Burkholderiales</taxon>
        <taxon>Burkholderiaceae</taxon>
        <taxon>Cupriavidus</taxon>
    </lineage>
</organism>
<accession>A0AAE5ZC08</accession>
<sequence>MSLVGILSSPSQRRSFLLLSSILLAIGLVGVFAIAFYAPNTAVWNAANSLFISIVAGGVFALASGLYILYFFVDPNDMAATAILLPQDIGQALEDIANKATDYKIFVRTGRHFRAEILPLLVKQARRNRLPIRVEIILLDFRDDTLCTKYASYRKTSSFDRQAWSARYVQQEVLATILKVIEVSRDNRGLVDIQLFLSKRLSTFRIEGSSDEILVTREDPKDTAARYLRSHRDFSAFVNELSWIRDDAYRIAANDDGALPTTLAAMFGDDAPIADIEAQAARAMTSASPYVR</sequence>
<feature type="transmembrane region" description="Helical" evidence="1">
    <location>
        <begin position="50"/>
        <end position="73"/>
    </location>
</feature>